<dbReference type="PANTHER" id="PTHR47959:SF1">
    <property type="entry name" value="ATP-DEPENDENT RNA HELICASE DBPA"/>
    <property type="match status" value="1"/>
</dbReference>
<reference evidence="7 8" key="1">
    <citation type="journal article" date="2018" name="Gigascience">
        <title>Genomes of trombidid mites reveal novel predicted allergens and laterally-transferred genes associated with secondary metabolism.</title>
        <authorList>
            <person name="Dong X."/>
            <person name="Chaisiri K."/>
            <person name="Xia D."/>
            <person name="Armstrong S.D."/>
            <person name="Fang Y."/>
            <person name="Donnelly M.J."/>
            <person name="Kadowaki T."/>
            <person name="McGarry J.W."/>
            <person name="Darby A.C."/>
            <person name="Makepeace B.L."/>
        </authorList>
    </citation>
    <scope>NUCLEOTIDE SEQUENCE [LARGE SCALE GENOMIC DNA]</scope>
    <source>
        <strain evidence="7">UoL-UT</strain>
    </source>
</reference>
<keyword evidence="8" id="KW-1185">Reference proteome</keyword>
<evidence type="ECO:0000256" key="5">
    <source>
        <dbReference type="SAM" id="MobiDB-lite"/>
    </source>
</evidence>
<accession>A0A443RYF2</accession>
<keyword evidence="2" id="KW-0378">Hydrolase</keyword>
<keyword evidence="1" id="KW-0547">Nucleotide-binding</keyword>
<protein>
    <submittedName>
        <fullName evidence="7">ATP-dependent RNA helicase-like protein 1</fullName>
    </submittedName>
</protein>
<dbReference type="Pfam" id="PF00271">
    <property type="entry name" value="Helicase_C"/>
    <property type="match status" value="1"/>
</dbReference>
<comment type="caution">
    <text evidence="7">The sequence shown here is derived from an EMBL/GenBank/DDBJ whole genome shotgun (WGS) entry which is preliminary data.</text>
</comment>
<feature type="region of interest" description="Disordered" evidence="5">
    <location>
        <begin position="169"/>
        <end position="197"/>
    </location>
</feature>
<name>A0A443RYF2_9ACAR</name>
<dbReference type="OrthoDB" id="7396459at2759"/>
<dbReference type="InterPro" id="IPR025313">
    <property type="entry name" value="SPB4-like_CTE"/>
</dbReference>
<dbReference type="Gene3D" id="3.40.50.300">
    <property type="entry name" value="P-loop containing nucleotide triphosphate hydrolases"/>
    <property type="match status" value="1"/>
</dbReference>
<dbReference type="VEuPathDB" id="VectorBase:LDEU011786"/>
<proteinExistence type="predicted"/>
<evidence type="ECO:0000256" key="3">
    <source>
        <dbReference type="ARBA" id="ARBA00022806"/>
    </source>
</evidence>
<evidence type="ECO:0000313" key="8">
    <source>
        <dbReference type="Proteomes" id="UP000288716"/>
    </source>
</evidence>
<evidence type="ECO:0000256" key="4">
    <source>
        <dbReference type="ARBA" id="ARBA00022840"/>
    </source>
</evidence>
<feature type="domain" description="Helicase C-terminal" evidence="6">
    <location>
        <begin position="1"/>
        <end position="75"/>
    </location>
</feature>
<dbReference type="SMART" id="SM01178">
    <property type="entry name" value="DUF4217"/>
    <property type="match status" value="1"/>
</dbReference>
<dbReference type="InterPro" id="IPR027417">
    <property type="entry name" value="P-loop_NTPase"/>
</dbReference>
<dbReference type="InterPro" id="IPR050079">
    <property type="entry name" value="DEAD_box_RNA_helicase"/>
</dbReference>
<organism evidence="7 8">
    <name type="scientific">Leptotrombidium deliense</name>
    <dbReference type="NCBI Taxonomy" id="299467"/>
    <lineage>
        <taxon>Eukaryota</taxon>
        <taxon>Metazoa</taxon>
        <taxon>Ecdysozoa</taxon>
        <taxon>Arthropoda</taxon>
        <taxon>Chelicerata</taxon>
        <taxon>Arachnida</taxon>
        <taxon>Acari</taxon>
        <taxon>Acariformes</taxon>
        <taxon>Trombidiformes</taxon>
        <taxon>Prostigmata</taxon>
        <taxon>Anystina</taxon>
        <taxon>Parasitengona</taxon>
        <taxon>Trombiculoidea</taxon>
        <taxon>Trombiculidae</taxon>
        <taxon>Leptotrombidium</taxon>
    </lineage>
</organism>
<dbReference type="GO" id="GO:0003724">
    <property type="term" value="F:RNA helicase activity"/>
    <property type="evidence" value="ECO:0007669"/>
    <property type="project" value="TreeGrafter"/>
</dbReference>
<gene>
    <name evidence="7" type="ORF">B4U80_08569</name>
</gene>
<dbReference type="EMBL" id="NCKV01018852">
    <property type="protein sequence ID" value="RWS20254.1"/>
    <property type="molecule type" value="Genomic_DNA"/>
</dbReference>
<evidence type="ECO:0000256" key="1">
    <source>
        <dbReference type="ARBA" id="ARBA00022741"/>
    </source>
</evidence>
<dbReference type="GO" id="GO:0005829">
    <property type="term" value="C:cytosol"/>
    <property type="evidence" value="ECO:0007669"/>
    <property type="project" value="TreeGrafter"/>
</dbReference>
<keyword evidence="4" id="KW-0067">ATP-binding</keyword>
<dbReference type="Pfam" id="PF13959">
    <property type="entry name" value="CTE_SPB4"/>
    <property type="match status" value="1"/>
</dbReference>
<dbReference type="PROSITE" id="PS51194">
    <property type="entry name" value="HELICASE_CTER"/>
    <property type="match status" value="1"/>
</dbReference>
<dbReference type="GO" id="GO:0005524">
    <property type="term" value="F:ATP binding"/>
    <property type="evidence" value="ECO:0007669"/>
    <property type="project" value="UniProtKB-KW"/>
</dbReference>
<dbReference type="InterPro" id="IPR001650">
    <property type="entry name" value="Helicase_C-like"/>
</dbReference>
<evidence type="ECO:0000313" key="7">
    <source>
        <dbReference type="EMBL" id="RWS20254.1"/>
    </source>
</evidence>
<dbReference type="Proteomes" id="UP000288716">
    <property type="component" value="Unassembled WGS sequence"/>
</dbReference>
<dbReference type="PANTHER" id="PTHR47959">
    <property type="entry name" value="ATP-DEPENDENT RNA HELICASE RHLE-RELATED"/>
    <property type="match status" value="1"/>
</dbReference>
<dbReference type="AlphaFoldDB" id="A0A443RYF2"/>
<dbReference type="STRING" id="299467.A0A443RYF2"/>
<sequence length="252" mass="28969">MSRGVDIPVVDWVIHYDLPNNLQSYIHRSGRSGHQVGQKGNSLLLCLSHESKFVDLCVEKGIQLTSVDSKTSDLISLREKVTKWLRNEERKSAKIYESGMKAFVSFIRTYNSKNIMSQVLFKELDVVDLANSYGLIKIPHMPELKGKLKSSLTAFASRDKDKLIAGKHKDEMQQKRKTSTNAINDKDEKRKKLKAKRQRLNKKIKASKLKGKKKKHLVDYLDMKELAEDAKVVKKLKKGKISERDFDDHFNI</sequence>
<evidence type="ECO:0000256" key="2">
    <source>
        <dbReference type="ARBA" id="ARBA00022801"/>
    </source>
</evidence>
<dbReference type="SUPFAM" id="SSF52540">
    <property type="entry name" value="P-loop containing nucleoside triphosphate hydrolases"/>
    <property type="match status" value="1"/>
</dbReference>
<evidence type="ECO:0000259" key="6">
    <source>
        <dbReference type="PROSITE" id="PS51194"/>
    </source>
</evidence>
<dbReference type="GO" id="GO:0016787">
    <property type="term" value="F:hydrolase activity"/>
    <property type="evidence" value="ECO:0007669"/>
    <property type="project" value="UniProtKB-KW"/>
</dbReference>
<keyword evidence="3 7" id="KW-0347">Helicase</keyword>